<dbReference type="PROSITE" id="PS00062">
    <property type="entry name" value="ALDOKETO_REDUCTASE_2"/>
    <property type="match status" value="1"/>
</dbReference>
<dbReference type="InterPro" id="IPR036812">
    <property type="entry name" value="NAD(P)_OxRdtase_dom_sf"/>
</dbReference>
<evidence type="ECO:0000256" key="4">
    <source>
        <dbReference type="PIRSR" id="PIRSR000097-3"/>
    </source>
</evidence>
<dbReference type="Proteomes" id="UP000315783">
    <property type="component" value="Unassembled WGS sequence"/>
</dbReference>
<sequence>MAATSFKLNTGKEIPALGLGTWQSKPGEVQSAVSYALQNGYRLVDCAYCYGNEAEVGQGLKEAFAAGVRRDDVFIMTKAWASYNTRLEECLDKSLAALGVDHVDMYLIHWPVLLNPNGNDDKFPTLPDGSRDIIRDWKHTEAWKQMEALLATGKVRGIGVSNYSKKYLQELLADCTVVPAVNQIENHPSLPQQEIVDLCRDRGIHVVAYSPLGSTGSPLFTAAPVVKIAEKRGVSPATVLLSYHVARGATVLAKSVTPARIKANTEIVKLDDEDMAQLRAYSDDLTAKGELKRYVYPPFGIDFGFPDKS</sequence>
<reference evidence="6 7" key="1">
    <citation type="journal article" date="2019" name="Appl. Microbiol. Biotechnol.">
        <title>Genome sequence of Isaria javanica and comparative genome analysis insights into family S53 peptidase evolution in fungal entomopathogens.</title>
        <authorList>
            <person name="Lin R."/>
            <person name="Zhang X."/>
            <person name="Xin B."/>
            <person name="Zou M."/>
            <person name="Gao Y."/>
            <person name="Qin F."/>
            <person name="Hu Q."/>
            <person name="Xie B."/>
            <person name="Cheng X."/>
        </authorList>
    </citation>
    <scope>NUCLEOTIDE SEQUENCE [LARGE SCALE GENOMIC DNA]</scope>
    <source>
        <strain evidence="6 7">IJ1G</strain>
    </source>
</reference>
<dbReference type="GO" id="GO:0016616">
    <property type="term" value="F:oxidoreductase activity, acting on the CH-OH group of donors, NAD or NADP as acceptor"/>
    <property type="evidence" value="ECO:0007669"/>
    <property type="project" value="UniProtKB-ARBA"/>
</dbReference>
<organism evidence="6 7">
    <name type="scientific">Cordyceps javanica</name>
    <dbReference type="NCBI Taxonomy" id="43265"/>
    <lineage>
        <taxon>Eukaryota</taxon>
        <taxon>Fungi</taxon>
        <taxon>Dikarya</taxon>
        <taxon>Ascomycota</taxon>
        <taxon>Pezizomycotina</taxon>
        <taxon>Sordariomycetes</taxon>
        <taxon>Hypocreomycetidae</taxon>
        <taxon>Hypocreales</taxon>
        <taxon>Cordycipitaceae</taxon>
        <taxon>Cordyceps</taxon>
    </lineage>
</organism>
<evidence type="ECO:0000256" key="1">
    <source>
        <dbReference type="ARBA" id="ARBA00023002"/>
    </source>
</evidence>
<dbReference type="EMBL" id="SPUK01000001">
    <property type="protein sequence ID" value="TQW01221.1"/>
    <property type="molecule type" value="Genomic_DNA"/>
</dbReference>
<evidence type="ECO:0000313" key="6">
    <source>
        <dbReference type="EMBL" id="TQW01221.1"/>
    </source>
</evidence>
<feature type="domain" description="NADP-dependent oxidoreductase" evidence="5">
    <location>
        <begin position="17"/>
        <end position="280"/>
    </location>
</feature>
<dbReference type="FunFam" id="3.20.20.100:FF:000002">
    <property type="entry name" value="2,5-diketo-D-gluconic acid reductase A"/>
    <property type="match status" value="1"/>
</dbReference>
<dbReference type="PANTHER" id="PTHR11732">
    <property type="entry name" value="ALDO/KETO REDUCTASE"/>
    <property type="match status" value="1"/>
</dbReference>
<dbReference type="InterPro" id="IPR020471">
    <property type="entry name" value="AKR"/>
</dbReference>
<keyword evidence="7" id="KW-1185">Reference proteome</keyword>
<proteinExistence type="predicted"/>
<feature type="site" description="Lowers pKa of active site Tyr" evidence="4">
    <location>
        <position position="78"/>
    </location>
</feature>
<gene>
    <name evidence="6" type="ORF">IF1G_01152</name>
</gene>
<dbReference type="OrthoDB" id="416253at2759"/>
<evidence type="ECO:0000256" key="3">
    <source>
        <dbReference type="PIRSR" id="PIRSR000097-2"/>
    </source>
</evidence>
<comment type="caution">
    <text evidence="6">The sequence shown here is derived from an EMBL/GenBank/DDBJ whole genome shotgun (WGS) entry which is preliminary data.</text>
</comment>
<evidence type="ECO:0000259" key="5">
    <source>
        <dbReference type="Pfam" id="PF00248"/>
    </source>
</evidence>
<dbReference type="Pfam" id="PF00248">
    <property type="entry name" value="Aldo_ket_red"/>
    <property type="match status" value="1"/>
</dbReference>
<evidence type="ECO:0000313" key="7">
    <source>
        <dbReference type="Proteomes" id="UP000315783"/>
    </source>
</evidence>
<accession>A0A545VHN0</accession>
<dbReference type="STRING" id="43265.A0A545VHN0"/>
<name>A0A545VHN0_9HYPO</name>
<protein>
    <submittedName>
        <fullName evidence="6">Glycerol dehydrogenase</fullName>
    </submittedName>
</protein>
<dbReference type="PROSITE" id="PS00798">
    <property type="entry name" value="ALDOKETO_REDUCTASE_1"/>
    <property type="match status" value="1"/>
</dbReference>
<dbReference type="Gene3D" id="3.20.20.100">
    <property type="entry name" value="NADP-dependent oxidoreductase domain"/>
    <property type="match status" value="1"/>
</dbReference>
<dbReference type="AlphaFoldDB" id="A0A545VHN0"/>
<feature type="active site" description="Proton donor" evidence="2">
    <location>
        <position position="50"/>
    </location>
</feature>
<evidence type="ECO:0000256" key="2">
    <source>
        <dbReference type="PIRSR" id="PIRSR000097-1"/>
    </source>
</evidence>
<dbReference type="SUPFAM" id="SSF51430">
    <property type="entry name" value="NAD(P)-linked oxidoreductase"/>
    <property type="match status" value="1"/>
</dbReference>
<dbReference type="PROSITE" id="PS00063">
    <property type="entry name" value="ALDOKETO_REDUCTASE_3"/>
    <property type="match status" value="1"/>
</dbReference>
<dbReference type="PRINTS" id="PR00069">
    <property type="entry name" value="ALDKETRDTASE"/>
</dbReference>
<dbReference type="PIRSF" id="PIRSF000097">
    <property type="entry name" value="AKR"/>
    <property type="match status" value="1"/>
</dbReference>
<feature type="binding site" evidence="3">
    <location>
        <position position="109"/>
    </location>
    <ligand>
        <name>substrate</name>
    </ligand>
</feature>
<keyword evidence="1" id="KW-0560">Oxidoreductase</keyword>
<dbReference type="InterPro" id="IPR023210">
    <property type="entry name" value="NADP_OxRdtase_dom"/>
</dbReference>
<dbReference type="InterPro" id="IPR018170">
    <property type="entry name" value="Aldo/ket_reductase_CS"/>
</dbReference>